<dbReference type="Gene3D" id="2.60.120.330">
    <property type="entry name" value="B-lactam Antibiotic, Isopenicillin N Synthase, Chain"/>
    <property type="match status" value="1"/>
</dbReference>
<evidence type="ECO:0000313" key="5">
    <source>
        <dbReference type="EMBL" id="KAG0457301.1"/>
    </source>
</evidence>
<keyword evidence="1" id="KW-0479">Metal-binding</keyword>
<sequence length="155" mass="17768">MAGSLRLPLVDLASTDRTAAAGMIRQACLEYGFFYLTNHGIDSEVFWLVFGESKKFFCLSFDEKMQLNHSEYHRGYTPLYAENLDPSTKAKGDLKESFYIGPSSSTNDVNQWPSEEDRMIWLKRSKDNETIDDYRDELGQGEARVSWSRLQSSVN</sequence>
<dbReference type="EMBL" id="JADCNL010000012">
    <property type="protein sequence ID" value="KAG0457301.1"/>
    <property type="molecule type" value="Genomic_DNA"/>
</dbReference>
<dbReference type="AlphaFoldDB" id="A0A835UFC0"/>
<name>A0A835UFC0_VANPL</name>
<dbReference type="SUPFAM" id="SSF51197">
    <property type="entry name" value="Clavaminate synthase-like"/>
    <property type="match status" value="1"/>
</dbReference>
<dbReference type="GO" id="GO:0046872">
    <property type="term" value="F:metal ion binding"/>
    <property type="evidence" value="ECO:0007669"/>
    <property type="project" value="UniProtKB-KW"/>
</dbReference>
<protein>
    <recommendedName>
        <fullName evidence="4">Non-haem dioxygenase N-terminal domain-containing protein</fullName>
    </recommendedName>
</protein>
<dbReference type="PANTHER" id="PTHR10209">
    <property type="entry name" value="OXIDOREDUCTASE, 2OG-FE II OXYGENASE FAMILY PROTEIN"/>
    <property type="match status" value="1"/>
</dbReference>
<dbReference type="PANTHER" id="PTHR10209:SF590">
    <property type="entry name" value="2-OXOGLUTARATE (2OG) AND FE(II)-DEPENDENT OXYGENASE SUPERFAMILY PROTEIN"/>
    <property type="match status" value="1"/>
</dbReference>
<proteinExistence type="predicted"/>
<dbReference type="InterPro" id="IPR027443">
    <property type="entry name" value="IPNS-like_sf"/>
</dbReference>
<evidence type="ECO:0000256" key="3">
    <source>
        <dbReference type="ARBA" id="ARBA00023004"/>
    </source>
</evidence>
<feature type="domain" description="Non-haem dioxygenase N-terminal" evidence="4">
    <location>
        <begin position="7"/>
        <end position="115"/>
    </location>
</feature>
<dbReference type="GO" id="GO:0016491">
    <property type="term" value="F:oxidoreductase activity"/>
    <property type="evidence" value="ECO:0007669"/>
    <property type="project" value="UniProtKB-KW"/>
</dbReference>
<evidence type="ECO:0000256" key="1">
    <source>
        <dbReference type="ARBA" id="ARBA00022723"/>
    </source>
</evidence>
<reference evidence="5 6" key="1">
    <citation type="journal article" date="2020" name="Nat. Food">
        <title>A phased Vanilla planifolia genome enables genetic improvement of flavour and production.</title>
        <authorList>
            <person name="Hasing T."/>
            <person name="Tang H."/>
            <person name="Brym M."/>
            <person name="Khazi F."/>
            <person name="Huang T."/>
            <person name="Chambers A.H."/>
        </authorList>
    </citation>
    <scope>NUCLEOTIDE SEQUENCE [LARGE SCALE GENOMIC DNA]</scope>
    <source>
        <tissue evidence="5">Leaf</tissue>
    </source>
</reference>
<comment type="caution">
    <text evidence="5">The sequence shown here is derived from an EMBL/GenBank/DDBJ whole genome shotgun (WGS) entry which is preliminary data.</text>
</comment>
<dbReference type="InterPro" id="IPR026992">
    <property type="entry name" value="DIOX_N"/>
</dbReference>
<dbReference type="OrthoDB" id="429427at2759"/>
<evidence type="ECO:0000259" key="4">
    <source>
        <dbReference type="Pfam" id="PF14226"/>
    </source>
</evidence>
<accession>A0A835UFC0</accession>
<keyword evidence="6" id="KW-1185">Reference proteome</keyword>
<dbReference type="Pfam" id="PF14226">
    <property type="entry name" value="DIOX_N"/>
    <property type="match status" value="1"/>
</dbReference>
<keyword evidence="2" id="KW-0560">Oxidoreductase</keyword>
<evidence type="ECO:0000313" key="6">
    <source>
        <dbReference type="Proteomes" id="UP000636800"/>
    </source>
</evidence>
<evidence type="ECO:0000256" key="2">
    <source>
        <dbReference type="ARBA" id="ARBA00023002"/>
    </source>
</evidence>
<keyword evidence="3" id="KW-0408">Iron</keyword>
<gene>
    <name evidence="5" type="ORF">HPP92_022458</name>
</gene>
<organism evidence="5 6">
    <name type="scientific">Vanilla planifolia</name>
    <name type="common">Vanilla</name>
    <dbReference type="NCBI Taxonomy" id="51239"/>
    <lineage>
        <taxon>Eukaryota</taxon>
        <taxon>Viridiplantae</taxon>
        <taxon>Streptophyta</taxon>
        <taxon>Embryophyta</taxon>
        <taxon>Tracheophyta</taxon>
        <taxon>Spermatophyta</taxon>
        <taxon>Magnoliopsida</taxon>
        <taxon>Liliopsida</taxon>
        <taxon>Asparagales</taxon>
        <taxon>Orchidaceae</taxon>
        <taxon>Vanilloideae</taxon>
        <taxon>Vanilleae</taxon>
        <taxon>Vanilla</taxon>
    </lineage>
</organism>
<dbReference type="Proteomes" id="UP000636800">
    <property type="component" value="Chromosome 12"/>
</dbReference>